<dbReference type="GO" id="GO:0008107">
    <property type="term" value="F:galactoside 2-alpha-L-fucosyltransferase activity"/>
    <property type="evidence" value="ECO:0007669"/>
    <property type="project" value="InterPro"/>
</dbReference>
<evidence type="ECO:0000256" key="2">
    <source>
        <dbReference type="ARBA" id="ARBA00022676"/>
    </source>
</evidence>
<dbReference type="Proteomes" id="UP000268093">
    <property type="component" value="Unassembled WGS sequence"/>
</dbReference>
<dbReference type="GO" id="GO:0046921">
    <property type="term" value="F:alpha-(1-&gt;6)-fucosyltransferase activity"/>
    <property type="evidence" value="ECO:0007669"/>
    <property type="project" value="TreeGrafter"/>
</dbReference>
<dbReference type="Gene3D" id="3.40.50.11350">
    <property type="match status" value="1"/>
</dbReference>
<name>A0A433A242_9FUNG</name>
<evidence type="ECO:0000256" key="4">
    <source>
        <dbReference type="ARBA" id="ARBA00023180"/>
    </source>
</evidence>
<evidence type="ECO:0000313" key="6">
    <source>
        <dbReference type="EMBL" id="RUO96762.1"/>
    </source>
</evidence>
<proteinExistence type="inferred from homology"/>
<dbReference type="GO" id="GO:0006487">
    <property type="term" value="P:protein N-linked glycosylation"/>
    <property type="evidence" value="ECO:0007669"/>
    <property type="project" value="TreeGrafter"/>
</dbReference>
<dbReference type="OrthoDB" id="428346at2759"/>
<dbReference type="EMBL" id="RBNI01019781">
    <property type="protein sequence ID" value="RUO96762.1"/>
    <property type="molecule type" value="Genomic_DNA"/>
</dbReference>
<evidence type="ECO:0000256" key="1">
    <source>
        <dbReference type="ARBA" id="ARBA00010481"/>
    </source>
</evidence>
<evidence type="ECO:0008006" key="8">
    <source>
        <dbReference type="Google" id="ProtNLM"/>
    </source>
</evidence>
<evidence type="ECO:0000256" key="5">
    <source>
        <dbReference type="ARBA" id="ARBA00023316"/>
    </source>
</evidence>
<keyword evidence="4" id="KW-0325">Glycoprotein</keyword>
<protein>
    <recommendedName>
        <fullName evidence="8">GDP-fucose protein O-fucosyltransferase-domain-containing protein</fullName>
    </recommendedName>
</protein>
<keyword evidence="7" id="KW-1185">Reference proteome</keyword>
<dbReference type="InterPro" id="IPR004938">
    <property type="entry name" value="XG_FTase"/>
</dbReference>
<keyword evidence="3" id="KW-0808">Transferase</keyword>
<organism evidence="6 7">
    <name type="scientific">Jimgerdemannia flammicorona</name>
    <dbReference type="NCBI Taxonomy" id="994334"/>
    <lineage>
        <taxon>Eukaryota</taxon>
        <taxon>Fungi</taxon>
        <taxon>Fungi incertae sedis</taxon>
        <taxon>Mucoromycota</taxon>
        <taxon>Mucoromycotina</taxon>
        <taxon>Endogonomycetes</taxon>
        <taxon>Endogonales</taxon>
        <taxon>Endogonaceae</taxon>
        <taxon>Jimgerdemannia</taxon>
    </lineage>
</organism>
<dbReference type="PANTHER" id="PTHR13132">
    <property type="entry name" value="ALPHA- 1,6 -FUCOSYLTRANSFERASE"/>
    <property type="match status" value="1"/>
</dbReference>
<accession>A0A433A242</accession>
<keyword evidence="2" id="KW-0328">Glycosyltransferase</keyword>
<dbReference type="PANTHER" id="PTHR13132:SF29">
    <property type="entry name" value="ALPHA-(1,6)-FUCOSYLTRANSFERASE"/>
    <property type="match status" value="1"/>
</dbReference>
<comment type="caution">
    <text evidence="6">The sequence shown here is derived from an EMBL/GenBank/DDBJ whole genome shotgun (WGS) entry which is preliminary data.</text>
</comment>
<evidence type="ECO:0000313" key="7">
    <source>
        <dbReference type="Proteomes" id="UP000268093"/>
    </source>
</evidence>
<dbReference type="GO" id="GO:0042546">
    <property type="term" value="P:cell wall biogenesis"/>
    <property type="evidence" value="ECO:0007669"/>
    <property type="project" value="InterPro"/>
</dbReference>
<gene>
    <name evidence="6" type="ORF">BC936DRAFT_141486</name>
</gene>
<reference evidence="6 7" key="1">
    <citation type="journal article" date="2018" name="New Phytol.">
        <title>Phylogenomics of Endogonaceae and evolution of mycorrhizas within Mucoromycota.</title>
        <authorList>
            <person name="Chang Y."/>
            <person name="Desiro A."/>
            <person name="Na H."/>
            <person name="Sandor L."/>
            <person name="Lipzen A."/>
            <person name="Clum A."/>
            <person name="Barry K."/>
            <person name="Grigoriev I.V."/>
            <person name="Martin F.M."/>
            <person name="Stajich J.E."/>
            <person name="Smith M.E."/>
            <person name="Bonito G."/>
            <person name="Spatafora J.W."/>
        </authorList>
    </citation>
    <scope>NUCLEOTIDE SEQUENCE [LARGE SCALE GENOMIC DNA]</scope>
    <source>
        <strain evidence="6 7">GMNB39</strain>
    </source>
</reference>
<dbReference type="GO" id="GO:0071555">
    <property type="term" value="P:cell wall organization"/>
    <property type="evidence" value="ECO:0007669"/>
    <property type="project" value="UniProtKB-KW"/>
</dbReference>
<comment type="similarity">
    <text evidence="1">Belongs to the glycosyltransferase 37 family.</text>
</comment>
<keyword evidence="5" id="KW-0961">Cell wall biogenesis/degradation</keyword>
<dbReference type="Pfam" id="PF03254">
    <property type="entry name" value="XG_FTase"/>
    <property type="match status" value="1"/>
</dbReference>
<evidence type="ECO:0000256" key="3">
    <source>
        <dbReference type="ARBA" id="ARBA00022679"/>
    </source>
</evidence>
<dbReference type="AlphaFoldDB" id="A0A433A242"/>
<sequence length="437" mass="48629">MHVLSRAVFASAVAATILISLTYTYHEFSTWPPLTSPQTYATSPQIYVLQLPDPLPIDLGNLLFTTNASTYAAHCGDGWRKVFRRFESQQLRALSGDLTVQAVVWRCTHSGCGGLGDRMRGLLTSFAIALLTDRAFFVDHSFPAELSDSFTFLNPGMDWTYQEELTLGRRVSEVTFLNSQPTWDYQHDDPDVHLRDVDVLIQSTNEYLVHRLLVNPFLATKIRELGLDTIPSSNVPGCFLNYILHPTPAIRRTIRKITGAPTAAATSNNDTALIGIQIRTGSSASWTDPKRVPRQAVKDFFRCAQAVERELLAKRPSLRYVRWFLTSDSEEIVQQAVAKYGADKILTVPGPIVHIDLTSAQEAHDLTKTVVDHLILAGADKLVISRSGFSELAGKRAFKPAFVYPFPVGGCVEGNEVPFQNFKSWPGLKNPPQQQRV</sequence>
<dbReference type="GO" id="GO:0016020">
    <property type="term" value="C:membrane"/>
    <property type="evidence" value="ECO:0007669"/>
    <property type="project" value="InterPro"/>
</dbReference>